<dbReference type="InterPro" id="IPR010982">
    <property type="entry name" value="Lambda_DNA-bd_dom_sf"/>
</dbReference>
<dbReference type="OrthoDB" id="34624at2"/>
<reference evidence="3 4" key="1">
    <citation type="submission" date="2017-07" db="EMBL/GenBank/DDBJ databases">
        <title>The genome sequence of Paludifilum halophilum highlights mechanisms for microbial adaptation to high salt environemnts.</title>
        <authorList>
            <person name="Belbahri L."/>
        </authorList>
    </citation>
    <scope>NUCLEOTIDE SEQUENCE [LARGE SCALE GENOMIC DNA]</scope>
    <source>
        <strain evidence="3 4">DSM 102817</strain>
    </source>
</reference>
<dbReference type="Proteomes" id="UP000215459">
    <property type="component" value="Unassembled WGS sequence"/>
</dbReference>
<evidence type="ECO:0000256" key="1">
    <source>
        <dbReference type="SAM" id="Coils"/>
    </source>
</evidence>
<evidence type="ECO:0000259" key="2">
    <source>
        <dbReference type="PROSITE" id="PS50943"/>
    </source>
</evidence>
<accession>A0A235B7H2</accession>
<protein>
    <recommendedName>
        <fullName evidence="2">HTH cro/C1-type domain-containing protein</fullName>
    </recommendedName>
</protein>
<name>A0A235B7H2_9BACL</name>
<comment type="caution">
    <text evidence="3">The sequence shown here is derived from an EMBL/GenBank/DDBJ whole genome shotgun (WGS) entry which is preliminary data.</text>
</comment>
<feature type="domain" description="HTH cro/C1-type" evidence="2">
    <location>
        <begin position="13"/>
        <end position="68"/>
    </location>
</feature>
<evidence type="ECO:0000313" key="3">
    <source>
        <dbReference type="EMBL" id="OYD08182.1"/>
    </source>
</evidence>
<keyword evidence="1" id="KW-0175">Coiled coil</keyword>
<feature type="coiled-coil region" evidence="1">
    <location>
        <begin position="236"/>
        <end position="263"/>
    </location>
</feature>
<dbReference type="Pfam" id="PF01381">
    <property type="entry name" value="HTH_3"/>
    <property type="match status" value="1"/>
</dbReference>
<gene>
    <name evidence="3" type="ORF">CHM34_08780</name>
</gene>
<dbReference type="RefSeq" id="WP_094264216.1">
    <property type="nucleotide sequence ID" value="NZ_NOWF01000004.1"/>
</dbReference>
<dbReference type="CDD" id="cd00093">
    <property type="entry name" value="HTH_XRE"/>
    <property type="match status" value="1"/>
</dbReference>
<keyword evidence="4" id="KW-1185">Reference proteome</keyword>
<dbReference type="InterPro" id="IPR001387">
    <property type="entry name" value="Cro/C1-type_HTH"/>
</dbReference>
<sequence>MIELDKGKIGERIHQIRKESNMTMEKFGSIIGGINKATVSYWEKGKSLPSERYLKLIAQTFDIDYKWLIYGDLEDYVKAVLASLNVDVNEYISEIDYLINVLKVKNVKQGDYNEVINHAKTIIPPLYEDNIDEMKTNDMSEKDKIDFGILKDKHFHDVYVHSLNDLLLKDEKAHEHDQIFMFLIDLLSRMNQSTKEELKEVIQEMNWLLSNNIFRLEKKYQSKEAVFGGVVGGAYEEQKERSYEEIEQDAEKIIENISEMLRHIWKENYHEFQKRDFKSIF</sequence>
<organism evidence="3 4">
    <name type="scientific">Paludifilum halophilum</name>
    <dbReference type="NCBI Taxonomy" id="1642702"/>
    <lineage>
        <taxon>Bacteria</taxon>
        <taxon>Bacillati</taxon>
        <taxon>Bacillota</taxon>
        <taxon>Bacilli</taxon>
        <taxon>Bacillales</taxon>
        <taxon>Thermoactinomycetaceae</taxon>
        <taxon>Paludifilum</taxon>
    </lineage>
</organism>
<dbReference type="SUPFAM" id="SSF47413">
    <property type="entry name" value="lambda repressor-like DNA-binding domains"/>
    <property type="match status" value="1"/>
</dbReference>
<evidence type="ECO:0000313" key="4">
    <source>
        <dbReference type="Proteomes" id="UP000215459"/>
    </source>
</evidence>
<proteinExistence type="predicted"/>
<dbReference type="Gene3D" id="1.10.260.40">
    <property type="entry name" value="lambda repressor-like DNA-binding domains"/>
    <property type="match status" value="1"/>
</dbReference>
<dbReference type="AlphaFoldDB" id="A0A235B7H2"/>
<dbReference type="SMART" id="SM00530">
    <property type="entry name" value="HTH_XRE"/>
    <property type="match status" value="1"/>
</dbReference>
<dbReference type="EMBL" id="NOWF01000004">
    <property type="protein sequence ID" value="OYD08182.1"/>
    <property type="molecule type" value="Genomic_DNA"/>
</dbReference>
<dbReference type="PROSITE" id="PS50943">
    <property type="entry name" value="HTH_CROC1"/>
    <property type="match status" value="1"/>
</dbReference>
<dbReference type="GO" id="GO:0003677">
    <property type="term" value="F:DNA binding"/>
    <property type="evidence" value="ECO:0007669"/>
    <property type="project" value="InterPro"/>
</dbReference>